<proteinExistence type="predicted"/>
<dbReference type="EMBL" id="JANJYJ010000006">
    <property type="protein sequence ID" value="KAK3206684.1"/>
    <property type="molecule type" value="Genomic_DNA"/>
</dbReference>
<gene>
    <name evidence="3" type="ORF">Dsin_020730</name>
</gene>
<keyword evidence="4" id="KW-1185">Reference proteome</keyword>
<keyword evidence="1" id="KW-1133">Transmembrane helix</keyword>
<dbReference type="Proteomes" id="UP001281410">
    <property type="component" value="Unassembled WGS sequence"/>
</dbReference>
<dbReference type="InterPro" id="IPR025315">
    <property type="entry name" value="DUF4220"/>
</dbReference>
<keyword evidence="1" id="KW-0812">Transmembrane</keyword>
<protein>
    <recommendedName>
        <fullName evidence="2">DUF4220 domain-containing protein</fullName>
    </recommendedName>
</protein>
<dbReference type="Pfam" id="PF13968">
    <property type="entry name" value="DUF4220"/>
    <property type="match status" value="1"/>
</dbReference>
<evidence type="ECO:0000313" key="3">
    <source>
        <dbReference type="EMBL" id="KAK3206684.1"/>
    </source>
</evidence>
<evidence type="ECO:0000256" key="1">
    <source>
        <dbReference type="SAM" id="Phobius"/>
    </source>
</evidence>
<accession>A0AAE0E586</accession>
<dbReference type="AlphaFoldDB" id="A0AAE0E586"/>
<comment type="caution">
    <text evidence="3">The sequence shown here is derived from an EMBL/GenBank/DDBJ whole genome shotgun (WGS) entry which is preliminary data.</text>
</comment>
<evidence type="ECO:0000259" key="2">
    <source>
        <dbReference type="Pfam" id="PF13968"/>
    </source>
</evidence>
<feature type="domain" description="DUF4220" evidence="2">
    <location>
        <begin position="13"/>
        <end position="189"/>
    </location>
</feature>
<dbReference type="PANTHER" id="PTHR31325">
    <property type="entry name" value="OS01G0798800 PROTEIN-RELATED"/>
    <property type="match status" value="1"/>
</dbReference>
<organism evidence="3 4">
    <name type="scientific">Dipteronia sinensis</name>
    <dbReference type="NCBI Taxonomy" id="43782"/>
    <lineage>
        <taxon>Eukaryota</taxon>
        <taxon>Viridiplantae</taxon>
        <taxon>Streptophyta</taxon>
        <taxon>Embryophyta</taxon>
        <taxon>Tracheophyta</taxon>
        <taxon>Spermatophyta</taxon>
        <taxon>Magnoliopsida</taxon>
        <taxon>eudicotyledons</taxon>
        <taxon>Gunneridae</taxon>
        <taxon>Pentapetalae</taxon>
        <taxon>rosids</taxon>
        <taxon>malvids</taxon>
        <taxon>Sapindales</taxon>
        <taxon>Sapindaceae</taxon>
        <taxon>Hippocastanoideae</taxon>
        <taxon>Acereae</taxon>
        <taxon>Dipteronia</taxon>
    </lineage>
</organism>
<sequence>MKEGINIEDHNLVQAFYSYKSIAYIIANQIFYDYRNYNYIIINGKSAEDTFKLVAIELGLMYDVLYTKAVIVYSRFEIWLCCITFISSVSALVLFSVTIDVHSYPLIDIIVTYLLLAGAVLLEIYAFVVFFSSDWTKLWLVKFKVAPLPHHRISKPLVDNFLRFTSCLHSCFTNKKRWSNSIGQYSLMNSVLKERQRTYFGLEKLFCTSKLFEKHQYLTWENVNISLQEAIFKYLKEIADELHENENEIDDFYFRLSRNETLSKKGEHALKDYRFGDLLVAEEYDARIIM</sequence>
<reference evidence="3" key="1">
    <citation type="journal article" date="2023" name="Plant J.">
        <title>Genome sequences and population genomics provide insights into the demographic history, inbreeding, and mutation load of two 'living fossil' tree species of Dipteronia.</title>
        <authorList>
            <person name="Feng Y."/>
            <person name="Comes H.P."/>
            <person name="Chen J."/>
            <person name="Zhu S."/>
            <person name="Lu R."/>
            <person name="Zhang X."/>
            <person name="Li P."/>
            <person name="Qiu J."/>
            <person name="Olsen K.M."/>
            <person name="Qiu Y."/>
        </authorList>
    </citation>
    <scope>NUCLEOTIDE SEQUENCE</scope>
    <source>
        <strain evidence="3">NBL</strain>
    </source>
</reference>
<evidence type="ECO:0000313" key="4">
    <source>
        <dbReference type="Proteomes" id="UP001281410"/>
    </source>
</evidence>
<name>A0AAE0E586_9ROSI</name>
<feature type="transmembrane region" description="Helical" evidence="1">
    <location>
        <begin position="78"/>
        <end position="97"/>
    </location>
</feature>
<keyword evidence="1" id="KW-0472">Membrane</keyword>
<feature type="transmembrane region" description="Helical" evidence="1">
    <location>
        <begin position="109"/>
        <end position="132"/>
    </location>
</feature>